<evidence type="ECO:0008006" key="3">
    <source>
        <dbReference type="Google" id="ProtNLM"/>
    </source>
</evidence>
<dbReference type="AlphaFoldDB" id="A0AAD6VHQ9"/>
<comment type="caution">
    <text evidence="1">The sequence shown here is derived from an EMBL/GenBank/DDBJ whole genome shotgun (WGS) entry which is preliminary data.</text>
</comment>
<gene>
    <name evidence="1" type="ORF">GGX14DRAFT_392922</name>
</gene>
<protein>
    <recommendedName>
        <fullName evidence="3">Reverse transcriptase zinc-binding domain-containing protein</fullName>
    </recommendedName>
</protein>
<keyword evidence="2" id="KW-1185">Reference proteome</keyword>
<dbReference type="EMBL" id="JARJCW010000021">
    <property type="protein sequence ID" value="KAJ7213414.1"/>
    <property type="molecule type" value="Genomic_DNA"/>
</dbReference>
<reference evidence="1" key="1">
    <citation type="submission" date="2023-03" db="EMBL/GenBank/DDBJ databases">
        <title>Massive genome expansion in bonnet fungi (Mycena s.s.) driven by repeated elements and novel gene families across ecological guilds.</title>
        <authorList>
            <consortium name="Lawrence Berkeley National Laboratory"/>
            <person name="Harder C.B."/>
            <person name="Miyauchi S."/>
            <person name="Viragh M."/>
            <person name="Kuo A."/>
            <person name="Thoen E."/>
            <person name="Andreopoulos B."/>
            <person name="Lu D."/>
            <person name="Skrede I."/>
            <person name="Drula E."/>
            <person name="Henrissat B."/>
            <person name="Morin E."/>
            <person name="Kohler A."/>
            <person name="Barry K."/>
            <person name="LaButti K."/>
            <person name="Morin E."/>
            <person name="Salamov A."/>
            <person name="Lipzen A."/>
            <person name="Mereny Z."/>
            <person name="Hegedus B."/>
            <person name="Baldrian P."/>
            <person name="Stursova M."/>
            <person name="Weitz H."/>
            <person name="Taylor A."/>
            <person name="Grigoriev I.V."/>
            <person name="Nagy L.G."/>
            <person name="Martin F."/>
            <person name="Kauserud H."/>
        </authorList>
    </citation>
    <scope>NUCLEOTIDE SEQUENCE</scope>
    <source>
        <strain evidence="1">9144</strain>
    </source>
</reference>
<name>A0AAD6VHQ9_9AGAR</name>
<sequence length="389" mass="44755">MFLPQPSSLFFRPKQWITNLTISCDHPFLRDAMNKHLTVWEDQGWAGVKDGRLLQCLASELRSRQGETFFVVEDETSVAPEAARLAHEGCRRRQPTDIPLDPIKDFYSPGVRLVGTKQKVFYRAIKEKKEATRKTRKATKRRIKMVQRDVLSAYDRAVTPEDIWTVARHKDFAFRTRNYLFQNLHDSYRLGRDWDVIPHCEDRVECPSCGVEETLEHILLQCATPGQREIWQAAKELWLRGNSTWPVDSVGAILGCGLATFKNRKGCTARGKQRLFRILVSESAFTIWKLRNERRINPDVDTYTEGEVLNRWYAVINARLDIDRTLARRPAKGKLPSLPPDLVLNTWSSVITAAGAPPANWLREPRVLVGPVLRERPRGRHRRGAPHCS</sequence>
<proteinExistence type="predicted"/>
<accession>A0AAD6VHQ9</accession>
<evidence type="ECO:0000313" key="2">
    <source>
        <dbReference type="Proteomes" id="UP001219525"/>
    </source>
</evidence>
<organism evidence="1 2">
    <name type="scientific">Mycena pura</name>
    <dbReference type="NCBI Taxonomy" id="153505"/>
    <lineage>
        <taxon>Eukaryota</taxon>
        <taxon>Fungi</taxon>
        <taxon>Dikarya</taxon>
        <taxon>Basidiomycota</taxon>
        <taxon>Agaricomycotina</taxon>
        <taxon>Agaricomycetes</taxon>
        <taxon>Agaricomycetidae</taxon>
        <taxon>Agaricales</taxon>
        <taxon>Marasmiineae</taxon>
        <taxon>Mycenaceae</taxon>
        <taxon>Mycena</taxon>
    </lineage>
</organism>
<evidence type="ECO:0000313" key="1">
    <source>
        <dbReference type="EMBL" id="KAJ7213414.1"/>
    </source>
</evidence>
<dbReference type="Proteomes" id="UP001219525">
    <property type="component" value="Unassembled WGS sequence"/>
</dbReference>